<evidence type="ECO:0000256" key="1">
    <source>
        <dbReference type="ARBA" id="ARBA00004123"/>
    </source>
</evidence>
<keyword evidence="4" id="KW-0539">Nucleus</keyword>
<dbReference type="PANTHER" id="PTHR48125:SF12">
    <property type="entry name" value="AT HOOK TRANSCRIPTION FACTOR FAMILY-RELATED"/>
    <property type="match status" value="1"/>
</dbReference>
<dbReference type="InterPro" id="IPR000504">
    <property type="entry name" value="RRM_dom"/>
</dbReference>
<feature type="compositionally biased region" description="Pro residues" evidence="6">
    <location>
        <begin position="330"/>
        <end position="339"/>
    </location>
</feature>
<feature type="compositionally biased region" description="Basic residues" evidence="6">
    <location>
        <begin position="712"/>
        <end position="723"/>
    </location>
</feature>
<dbReference type="InterPro" id="IPR012677">
    <property type="entry name" value="Nucleotide-bd_a/b_plait_sf"/>
</dbReference>
<evidence type="ECO:0000256" key="6">
    <source>
        <dbReference type="SAM" id="MobiDB-lite"/>
    </source>
</evidence>
<reference evidence="9" key="1">
    <citation type="journal article" date="2020" name="Stud. Mycol.">
        <title>101 Dothideomycetes genomes: a test case for predicting lifestyles and emergence of pathogens.</title>
        <authorList>
            <person name="Haridas S."/>
            <person name="Albert R."/>
            <person name="Binder M."/>
            <person name="Bloem J."/>
            <person name="Labutti K."/>
            <person name="Salamov A."/>
            <person name="Andreopoulos B."/>
            <person name="Baker S."/>
            <person name="Barry K."/>
            <person name="Bills G."/>
            <person name="Bluhm B."/>
            <person name="Cannon C."/>
            <person name="Castanera R."/>
            <person name="Culley D."/>
            <person name="Daum C."/>
            <person name="Ezra D."/>
            <person name="Gonzalez J."/>
            <person name="Henrissat B."/>
            <person name="Kuo A."/>
            <person name="Liang C."/>
            <person name="Lipzen A."/>
            <person name="Lutzoni F."/>
            <person name="Magnuson J."/>
            <person name="Mondo S."/>
            <person name="Nolan M."/>
            <person name="Ohm R."/>
            <person name="Pangilinan J."/>
            <person name="Park H.-J."/>
            <person name="Ramirez L."/>
            <person name="Alfaro M."/>
            <person name="Sun H."/>
            <person name="Tritt A."/>
            <person name="Yoshinaga Y."/>
            <person name="Zwiers L.-H."/>
            <person name="Turgeon B."/>
            <person name="Goodwin S."/>
            <person name="Spatafora J."/>
            <person name="Crous P."/>
            <person name="Grigoriev I."/>
        </authorList>
    </citation>
    <scope>NUCLEOTIDE SEQUENCE</scope>
    <source>
        <strain evidence="9">CBS 116005</strain>
    </source>
</reference>
<keyword evidence="10" id="KW-1185">Reference proteome</keyword>
<proteinExistence type="predicted"/>
<feature type="region of interest" description="Disordered" evidence="6">
    <location>
        <begin position="256"/>
        <end position="365"/>
    </location>
</feature>
<dbReference type="SMART" id="SM00582">
    <property type="entry name" value="RPR"/>
    <property type="match status" value="1"/>
</dbReference>
<dbReference type="Pfam" id="PF04818">
    <property type="entry name" value="CID"/>
    <property type="match status" value="1"/>
</dbReference>
<feature type="domain" description="CID" evidence="8">
    <location>
        <begin position="1"/>
        <end position="157"/>
    </location>
</feature>
<dbReference type="GO" id="GO:0031126">
    <property type="term" value="P:sno(s)RNA 3'-end processing"/>
    <property type="evidence" value="ECO:0007669"/>
    <property type="project" value="UniProtKB-ARBA"/>
</dbReference>
<gene>
    <name evidence="9" type="ORF">EJ03DRAFT_24546</name>
</gene>
<organism evidence="9 10">
    <name type="scientific">Teratosphaeria nubilosa</name>
    <dbReference type="NCBI Taxonomy" id="161662"/>
    <lineage>
        <taxon>Eukaryota</taxon>
        <taxon>Fungi</taxon>
        <taxon>Dikarya</taxon>
        <taxon>Ascomycota</taxon>
        <taxon>Pezizomycotina</taxon>
        <taxon>Dothideomycetes</taxon>
        <taxon>Dothideomycetidae</taxon>
        <taxon>Mycosphaerellales</taxon>
        <taxon>Teratosphaeriaceae</taxon>
        <taxon>Teratosphaeria</taxon>
    </lineage>
</organism>
<dbReference type="GO" id="GO:0005634">
    <property type="term" value="C:nucleus"/>
    <property type="evidence" value="ECO:0007669"/>
    <property type="project" value="UniProtKB-SubCell"/>
</dbReference>
<feature type="compositionally biased region" description="Basic and acidic residues" evidence="6">
    <location>
        <begin position="692"/>
        <end position="709"/>
    </location>
</feature>
<feature type="compositionally biased region" description="Pro residues" evidence="6">
    <location>
        <begin position="294"/>
        <end position="318"/>
    </location>
</feature>
<evidence type="ECO:0008006" key="11">
    <source>
        <dbReference type="Google" id="ProtNLM"/>
    </source>
</evidence>
<dbReference type="GO" id="GO:0032991">
    <property type="term" value="C:protein-containing complex"/>
    <property type="evidence" value="ECO:0007669"/>
    <property type="project" value="UniProtKB-ARBA"/>
</dbReference>
<evidence type="ECO:0000259" key="8">
    <source>
        <dbReference type="PROSITE" id="PS51391"/>
    </source>
</evidence>
<feature type="compositionally biased region" description="Pro residues" evidence="6">
    <location>
        <begin position="346"/>
        <end position="362"/>
    </location>
</feature>
<dbReference type="FunFam" id="1.25.40.90:FF:000026">
    <property type="entry name" value="RNA binding protein Nrd1"/>
    <property type="match status" value="1"/>
</dbReference>
<feature type="compositionally biased region" description="Pro residues" evidence="6">
    <location>
        <begin position="260"/>
        <end position="282"/>
    </location>
</feature>
<dbReference type="SUPFAM" id="SSF48464">
    <property type="entry name" value="ENTH/VHS domain"/>
    <property type="match status" value="1"/>
</dbReference>
<feature type="domain" description="RRM" evidence="7">
    <location>
        <begin position="514"/>
        <end position="578"/>
    </location>
</feature>
<dbReference type="AlphaFoldDB" id="A0A6G1LFW5"/>
<sequence>MATNIITELDQQLASLSQLKPPGASKGKIATITQLCVSNIQAETNMVQSLYRALKKAPATHKLGALYVIDSVVRRWIEKAKQNGQDLNIEGRGEPGTYPAAVKRVTELMPALFDDIIKGLPEEQKPKLENMVGIWEKSSTFPAKLLIEFRQKLKSEVVRSNGTAPTTAAVAPTVHVGGKCQAPVPSRPCHTPIGYPPQHLYEQGLIPKKPTPAQTTAAPALSQPAQTLPPAPPAHQPAPSQDVNSLLAQLASIMPASAPAAPPPAPQPAALPPPQSLPPQLPPNIAALFAQSGLPPPPFPPPPAQPQTPAFSAPPPMQMPGFPLPQGFPGYPPQPPPSIPQQYAVAPPPPPPPQQPVPPADPLAPLRGILPQNILNDQAKLVMALNLLQDLQKQGLPMEQWGPVLQAFSDAQPPTEQSNGHDQYSRRRSRSPDRGGRRGGRASPVYGTYEEIAAKNPSSDDRGSRNGRGRNYRQRSPITRNSPGTVAMNGMPMQPKYVALDTTLPPDHIKVLSRTLFVGGVNGSPSEIEALFERFGRVQTCIAQKEKRHAFVKMTTRQHAVNAKQGVDALQAANDREVMQIARQTKWGVGFGPRECCDYQRGESIIPIHKLTDADVKWLLTAEFGGTGGRPLEGGMVLEEPDIEIGAGVSSKAMSKRVIPQEGAVPETAMAPPPQQHQQEQHQPRAGRKRDRRNDDHEDHHGGAKHEGGGGKSRHNRKHKKHQHDYDRDTTQQYGSVAGAVAGQPGLPYGGFESYQLPARQPEPVAVATPPAVPTFGFSLPGVGGAPAYR</sequence>
<evidence type="ECO:0000313" key="10">
    <source>
        <dbReference type="Proteomes" id="UP000799436"/>
    </source>
</evidence>
<dbReference type="GO" id="GO:0006369">
    <property type="term" value="P:termination of RNA polymerase II transcription"/>
    <property type="evidence" value="ECO:0007669"/>
    <property type="project" value="UniProtKB-ARBA"/>
</dbReference>
<dbReference type="PROSITE" id="PS51391">
    <property type="entry name" value="CID"/>
    <property type="match status" value="1"/>
</dbReference>
<dbReference type="PANTHER" id="PTHR48125">
    <property type="entry name" value="LP07818P1"/>
    <property type="match status" value="1"/>
</dbReference>
<dbReference type="CDD" id="cd16984">
    <property type="entry name" value="CID_Nrd1_like"/>
    <property type="match status" value="1"/>
</dbReference>
<feature type="region of interest" description="Disordered" evidence="6">
    <location>
        <begin position="409"/>
        <end position="490"/>
    </location>
</feature>
<dbReference type="Proteomes" id="UP000799436">
    <property type="component" value="Unassembled WGS sequence"/>
</dbReference>
<feature type="compositionally biased region" description="Pro residues" evidence="6">
    <location>
        <begin position="227"/>
        <end position="236"/>
    </location>
</feature>
<feature type="compositionally biased region" description="Low complexity" evidence="6">
    <location>
        <begin position="207"/>
        <end position="226"/>
    </location>
</feature>
<dbReference type="PROSITE" id="PS50102">
    <property type="entry name" value="RRM"/>
    <property type="match status" value="1"/>
</dbReference>
<protein>
    <recommendedName>
        <fullName evidence="11">CID domain-containing protein</fullName>
    </recommendedName>
</protein>
<evidence type="ECO:0000259" key="7">
    <source>
        <dbReference type="PROSITE" id="PS50102"/>
    </source>
</evidence>
<evidence type="ECO:0000256" key="3">
    <source>
        <dbReference type="ARBA" id="ARBA00022884"/>
    </source>
</evidence>
<dbReference type="GO" id="GO:0003723">
    <property type="term" value="F:RNA binding"/>
    <property type="evidence" value="ECO:0007669"/>
    <property type="project" value="UniProtKB-UniRule"/>
</dbReference>
<name>A0A6G1LFW5_9PEZI</name>
<feature type="compositionally biased region" description="Low complexity" evidence="6">
    <location>
        <begin position="319"/>
        <end position="329"/>
    </location>
</feature>
<dbReference type="Gene3D" id="1.25.40.90">
    <property type="match status" value="1"/>
</dbReference>
<dbReference type="Pfam" id="PF21380">
    <property type="entry name" value="Nrd1-Seb1_dom2"/>
    <property type="match status" value="1"/>
</dbReference>
<dbReference type="OrthoDB" id="79367at2759"/>
<dbReference type="EMBL" id="ML995818">
    <property type="protein sequence ID" value="KAF2771746.1"/>
    <property type="molecule type" value="Genomic_DNA"/>
</dbReference>
<evidence type="ECO:0000256" key="5">
    <source>
        <dbReference type="PROSITE-ProRule" id="PRU00176"/>
    </source>
</evidence>
<keyword evidence="3 5" id="KW-0694">RNA-binding</keyword>
<comment type="subcellular location">
    <subcellularLocation>
        <location evidence="1">Nucleus</location>
    </subcellularLocation>
</comment>
<dbReference type="FunFam" id="3.30.70.330:FF:000397">
    <property type="entry name" value="RNA binding protein Nrd1"/>
    <property type="match status" value="1"/>
</dbReference>
<dbReference type="PRINTS" id="PR01217">
    <property type="entry name" value="PRICHEXTENSN"/>
</dbReference>
<dbReference type="SUPFAM" id="SSF54928">
    <property type="entry name" value="RNA-binding domain, RBD"/>
    <property type="match status" value="1"/>
</dbReference>
<feature type="region of interest" description="Disordered" evidence="6">
    <location>
        <begin position="200"/>
        <end position="242"/>
    </location>
</feature>
<evidence type="ECO:0000256" key="2">
    <source>
        <dbReference type="ARBA" id="ARBA00022553"/>
    </source>
</evidence>
<evidence type="ECO:0000256" key="4">
    <source>
        <dbReference type="ARBA" id="ARBA00023242"/>
    </source>
</evidence>
<dbReference type="GO" id="GO:0031124">
    <property type="term" value="P:mRNA 3'-end processing"/>
    <property type="evidence" value="ECO:0007669"/>
    <property type="project" value="UniProtKB-ARBA"/>
</dbReference>
<dbReference type="InterPro" id="IPR008942">
    <property type="entry name" value="ENTH_VHS"/>
</dbReference>
<evidence type="ECO:0000313" key="9">
    <source>
        <dbReference type="EMBL" id="KAF2771746.1"/>
    </source>
</evidence>
<dbReference type="Gene3D" id="3.30.70.330">
    <property type="match status" value="1"/>
</dbReference>
<dbReference type="InterPro" id="IPR035979">
    <property type="entry name" value="RBD_domain_sf"/>
</dbReference>
<feature type="region of interest" description="Disordered" evidence="6">
    <location>
        <begin position="666"/>
        <end position="728"/>
    </location>
</feature>
<keyword evidence="2" id="KW-0597">Phosphoprotein</keyword>
<dbReference type="InterPro" id="IPR048892">
    <property type="entry name" value="Nrd1_Seb1_dom2"/>
</dbReference>
<dbReference type="GO" id="GO:0010629">
    <property type="term" value="P:negative regulation of gene expression"/>
    <property type="evidence" value="ECO:0007669"/>
    <property type="project" value="UniProtKB-ARBA"/>
</dbReference>
<accession>A0A6G1LFW5</accession>
<feature type="compositionally biased region" description="Polar residues" evidence="6">
    <location>
        <begin position="412"/>
        <end position="422"/>
    </location>
</feature>
<dbReference type="InterPro" id="IPR006569">
    <property type="entry name" value="CID_dom"/>
</dbReference>